<dbReference type="InterPro" id="IPR022742">
    <property type="entry name" value="Hydrolase_4"/>
</dbReference>
<keyword evidence="3" id="KW-1185">Reference proteome</keyword>
<feature type="non-terminal residue" evidence="2">
    <location>
        <position position="1"/>
    </location>
</feature>
<sequence>VVCDPACVEELYSRAGSKDKTLKIYDGMWHQLVGESEENVELVFGDILEWLTKRATVDDET</sequence>
<dbReference type="InterPro" id="IPR029058">
    <property type="entry name" value="AB_hydrolase_fold"/>
</dbReference>
<proteinExistence type="predicted"/>
<dbReference type="Pfam" id="PF12146">
    <property type="entry name" value="Hydrolase_4"/>
    <property type="match status" value="1"/>
</dbReference>
<organism evidence="2 3">
    <name type="scientific">Trifolium medium</name>
    <dbReference type="NCBI Taxonomy" id="97028"/>
    <lineage>
        <taxon>Eukaryota</taxon>
        <taxon>Viridiplantae</taxon>
        <taxon>Streptophyta</taxon>
        <taxon>Embryophyta</taxon>
        <taxon>Tracheophyta</taxon>
        <taxon>Spermatophyta</taxon>
        <taxon>Magnoliopsida</taxon>
        <taxon>eudicotyledons</taxon>
        <taxon>Gunneridae</taxon>
        <taxon>Pentapetalae</taxon>
        <taxon>rosids</taxon>
        <taxon>fabids</taxon>
        <taxon>Fabales</taxon>
        <taxon>Fabaceae</taxon>
        <taxon>Papilionoideae</taxon>
        <taxon>50 kb inversion clade</taxon>
        <taxon>NPAAA clade</taxon>
        <taxon>Hologalegina</taxon>
        <taxon>IRL clade</taxon>
        <taxon>Trifolieae</taxon>
        <taxon>Trifolium</taxon>
    </lineage>
</organism>
<dbReference type="SUPFAM" id="SSF53474">
    <property type="entry name" value="alpha/beta-Hydrolases"/>
    <property type="match status" value="1"/>
</dbReference>
<dbReference type="Proteomes" id="UP000265520">
    <property type="component" value="Unassembled WGS sequence"/>
</dbReference>
<dbReference type="Gene3D" id="3.40.50.1820">
    <property type="entry name" value="alpha/beta hydrolase"/>
    <property type="match status" value="1"/>
</dbReference>
<accession>A0A392NXV3</accession>
<dbReference type="EMBL" id="LXQA010051816">
    <property type="protein sequence ID" value="MCI03325.1"/>
    <property type="molecule type" value="Genomic_DNA"/>
</dbReference>
<evidence type="ECO:0000313" key="3">
    <source>
        <dbReference type="Proteomes" id="UP000265520"/>
    </source>
</evidence>
<protein>
    <submittedName>
        <fullName evidence="2">Caffeoylshikimate esterase-like</fullName>
    </submittedName>
</protein>
<reference evidence="2 3" key="1">
    <citation type="journal article" date="2018" name="Front. Plant Sci.">
        <title>Red Clover (Trifolium pratense) and Zigzag Clover (T. medium) - A Picture of Genomic Similarities and Differences.</title>
        <authorList>
            <person name="Dluhosova J."/>
            <person name="Istvanek J."/>
            <person name="Nedelnik J."/>
            <person name="Repkova J."/>
        </authorList>
    </citation>
    <scope>NUCLEOTIDE SEQUENCE [LARGE SCALE GENOMIC DNA]</scope>
    <source>
        <strain evidence="3">cv. 10/8</strain>
        <tissue evidence="2">Leaf</tissue>
    </source>
</reference>
<dbReference type="InterPro" id="IPR051044">
    <property type="entry name" value="MAG_DAG_Lipase"/>
</dbReference>
<dbReference type="PANTHER" id="PTHR11614">
    <property type="entry name" value="PHOSPHOLIPASE-RELATED"/>
    <property type="match status" value="1"/>
</dbReference>
<feature type="domain" description="Serine aminopeptidase S33" evidence="1">
    <location>
        <begin position="2"/>
        <end position="37"/>
    </location>
</feature>
<evidence type="ECO:0000313" key="2">
    <source>
        <dbReference type="EMBL" id="MCI03325.1"/>
    </source>
</evidence>
<name>A0A392NXV3_9FABA</name>
<dbReference type="AlphaFoldDB" id="A0A392NXV3"/>
<evidence type="ECO:0000259" key="1">
    <source>
        <dbReference type="Pfam" id="PF12146"/>
    </source>
</evidence>
<comment type="caution">
    <text evidence="2">The sequence shown here is derived from an EMBL/GenBank/DDBJ whole genome shotgun (WGS) entry which is preliminary data.</text>
</comment>